<dbReference type="SUPFAM" id="SSF52172">
    <property type="entry name" value="CheY-like"/>
    <property type="match status" value="1"/>
</dbReference>
<keyword evidence="1" id="KW-0597">Phosphoprotein</keyword>
<accession>A0A6I4HY69</accession>
<dbReference type="PANTHER" id="PTHR44591">
    <property type="entry name" value="STRESS RESPONSE REGULATOR PROTEIN 1"/>
    <property type="match status" value="1"/>
</dbReference>
<dbReference type="EMBL" id="CP066775">
    <property type="protein sequence ID" value="QQL51242.1"/>
    <property type="molecule type" value="Genomic_DNA"/>
</dbReference>
<dbReference type="GO" id="GO:0000160">
    <property type="term" value="P:phosphorelay signal transduction system"/>
    <property type="evidence" value="ECO:0007669"/>
    <property type="project" value="InterPro"/>
</dbReference>
<comment type="caution">
    <text evidence="2">Lacks conserved residue(s) required for the propagation of feature annotation.</text>
</comment>
<evidence type="ECO:0000256" key="2">
    <source>
        <dbReference type="PROSITE-ProRule" id="PRU00169"/>
    </source>
</evidence>
<keyword evidence="4" id="KW-1185">Reference proteome</keyword>
<evidence type="ECO:0000256" key="1">
    <source>
        <dbReference type="ARBA" id="ARBA00022553"/>
    </source>
</evidence>
<dbReference type="PANTHER" id="PTHR44591:SF3">
    <property type="entry name" value="RESPONSE REGULATORY DOMAIN-CONTAINING PROTEIN"/>
    <property type="match status" value="1"/>
</dbReference>
<evidence type="ECO:0000313" key="3">
    <source>
        <dbReference type="EMBL" id="QQL51242.1"/>
    </source>
</evidence>
<dbReference type="RefSeq" id="WP_157523816.1">
    <property type="nucleotide sequence ID" value="NZ_CP066775.1"/>
</dbReference>
<dbReference type="InterPro" id="IPR011006">
    <property type="entry name" value="CheY-like_superfamily"/>
</dbReference>
<gene>
    <name evidence="3" type="ORF">GO620_007280</name>
</gene>
<dbReference type="KEGG" id="mgik:GO620_007280"/>
<dbReference type="InterPro" id="IPR050595">
    <property type="entry name" value="Bact_response_regulator"/>
</dbReference>
<organism evidence="3 4">
    <name type="scientific">Mucilaginibacter ginkgonis</name>
    <dbReference type="NCBI Taxonomy" id="2682091"/>
    <lineage>
        <taxon>Bacteria</taxon>
        <taxon>Pseudomonadati</taxon>
        <taxon>Bacteroidota</taxon>
        <taxon>Sphingobacteriia</taxon>
        <taxon>Sphingobacteriales</taxon>
        <taxon>Sphingobacteriaceae</taxon>
        <taxon>Mucilaginibacter</taxon>
    </lineage>
</organism>
<reference evidence="3 4" key="1">
    <citation type="submission" date="2020-12" db="EMBL/GenBank/DDBJ databases">
        <title>HMF7856_wgs.fasta genome submission.</title>
        <authorList>
            <person name="Kang H."/>
            <person name="Kim H."/>
            <person name="Joh K."/>
        </authorList>
    </citation>
    <scope>NUCLEOTIDE SEQUENCE [LARGE SCALE GENOMIC DNA]</scope>
    <source>
        <strain evidence="3 4">HMF7856</strain>
    </source>
</reference>
<evidence type="ECO:0000313" key="4">
    <source>
        <dbReference type="Proteomes" id="UP000429232"/>
    </source>
</evidence>
<proteinExistence type="predicted"/>
<protein>
    <submittedName>
        <fullName evidence="3">Two-component system response regulator</fullName>
    </submittedName>
</protein>
<dbReference type="PROSITE" id="PS50110">
    <property type="entry name" value="RESPONSE_REGULATORY"/>
    <property type="match status" value="1"/>
</dbReference>
<dbReference type="Proteomes" id="UP000429232">
    <property type="component" value="Chromosome"/>
</dbReference>
<dbReference type="Gene3D" id="3.40.50.2300">
    <property type="match status" value="1"/>
</dbReference>
<name>A0A6I4HY69_9SPHI</name>
<sequence length="139" mass="16058">MKLQHLSNKPRLQKRQILIVDSEWNILKLLYAFLSREFTVVAKNNAVDAFHWLLSNNQPAIIIAELKSTGFDDLSFLKHLKYSGLYKDIPVILLTEYRGEEQKNADPFDIADVVLMKPFNPSYLIYKINHLINAKSIVA</sequence>
<dbReference type="AlphaFoldDB" id="A0A6I4HY69"/>
<dbReference type="InterPro" id="IPR001789">
    <property type="entry name" value="Sig_transdc_resp-reg_receiver"/>
</dbReference>
<dbReference type="SMART" id="SM00448">
    <property type="entry name" value="REC"/>
    <property type="match status" value="1"/>
</dbReference>